<evidence type="ECO:0000313" key="3">
    <source>
        <dbReference type="EMBL" id="AQZ63818.1"/>
    </source>
</evidence>
<dbReference type="OrthoDB" id="4508169at2"/>
<dbReference type="Proteomes" id="UP000190797">
    <property type="component" value="Chromosome"/>
</dbReference>
<protein>
    <recommendedName>
        <fullName evidence="2">Sulfotransferase domain-containing protein</fullName>
    </recommendedName>
</protein>
<dbReference type="SUPFAM" id="SSF52540">
    <property type="entry name" value="P-loop containing nucleoside triphosphate hydrolases"/>
    <property type="match status" value="1"/>
</dbReference>
<evidence type="ECO:0000259" key="2">
    <source>
        <dbReference type="Pfam" id="PF00685"/>
    </source>
</evidence>
<keyword evidence="4" id="KW-1185">Reference proteome</keyword>
<accession>A0A1V0A0U8</accession>
<dbReference type="Gene3D" id="3.40.50.300">
    <property type="entry name" value="P-loop containing nucleotide triphosphate hydrolases"/>
    <property type="match status" value="1"/>
</dbReference>
<gene>
    <name evidence="3" type="ORF">BKM31_22245</name>
</gene>
<dbReference type="GO" id="GO:0008146">
    <property type="term" value="F:sulfotransferase activity"/>
    <property type="evidence" value="ECO:0007669"/>
    <property type="project" value="InterPro"/>
</dbReference>
<name>A0A1V0A0U8_9ACTN</name>
<dbReference type="KEGG" id="noa:BKM31_22245"/>
<feature type="compositionally biased region" description="Pro residues" evidence="1">
    <location>
        <begin position="29"/>
        <end position="50"/>
    </location>
</feature>
<feature type="domain" description="Sulfotransferase" evidence="2">
    <location>
        <begin position="55"/>
        <end position="108"/>
    </location>
</feature>
<dbReference type="Pfam" id="PF00685">
    <property type="entry name" value="Sulfotransfer_1"/>
    <property type="match status" value="1"/>
</dbReference>
<evidence type="ECO:0000256" key="1">
    <source>
        <dbReference type="SAM" id="MobiDB-lite"/>
    </source>
</evidence>
<organism evidence="3 4">
    <name type="scientific">[Actinomadura] parvosata subsp. kistnae</name>
    <dbReference type="NCBI Taxonomy" id="1909395"/>
    <lineage>
        <taxon>Bacteria</taxon>
        <taxon>Bacillati</taxon>
        <taxon>Actinomycetota</taxon>
        <taxon>Actinomycetes</taxon>
        <taxon>Streptosporangiales</taxon>
        <taxon>Streptosporangiaceae</taxon>
        <taxon>Nonomuraea</taxon>
    </lineage>
</organism>
<dbReference type="InterPro" id="IPR000863">
    <property type="entry name" value="Sulfotransferase_dom"/>
</dbReference>
<dbReference type="InterPro" id="IPR027417">
    <property type="entry name" value="P-loop_NTPase"/>
</dbReference>
<dbReference type="AlphaFoldDB" id="A0A1V0A0U8"/>
<evidence type="ECO:0000313" key="4">
    <source>
        <dbReference type="Proteomes" id="UP000190797"/>
    </source>
</evidence>
<feature type="region of interest" description="Disordered" evidence="1">
    <location>
        <begin position="10"/>
        <end position="51"/>
    </location>
</feature>
<dbReference type="STRING" id="1909395.BKM31_22245"/>
<dbReference type="EMBL" id="CP017717">
    <property type="protein sequence ID" value="AQZ63818.1"/>
    <property type="molecule type" value="Genomic_DNA"/>
</dbReference>
<reference evidence="4" key="1">
    <citation type="journal article" date="2017" name="Med. Chem. Commun.">
        <title>Nonomuraea sp. ATCC 55076 harbours the largest actinomycete chromosome to date and the kistamicin biosynthetic gene cluster.</title>
        <authorList>
            <person name="Nazari B."/>
            <person name="Forneris C.C."/>
            <person name="Gibson M.I."/>
            <person name="Moon K."/>
            <person name="Schramma K.R."/>
            <person name="Seyedsayamdost M.R."/>
        </authorList>
    </citation>
    <scope>NUCLEOTIDE SEQUENCE [LARGE SCALE GENOMIC DNA]</scope>
    <source>
        <strain evidence="4">ATCC 55076</strain>
    </source>
</reference>
<dbReference type="RefSeq" id="WP_080040006.1">
    <property type="nucleotide sequence ID" value="NZ_CP017717.1"/>
</dbReference>
<sequence>MDTPLHVRLLDPADVARRRPGHQTARPATRPPRTPPVGPRPQPRLGPSAPPAAVIDHQFHRSLYWRQLQWLLAHFPREQLLVLQYEQCVADPVAQARRTFTFLGLDPRAAPSAGELTKRVGRSYTRPDLSPATTDAFMRALAPDLARLLEEFPDLDANLWPSLRTLA</sequence>
<proteinExistence type="predicted"/>